<reference evidence="5 6" key="1">
    <citation type="submission" date="2020-07" db="EMBL/GenBank/DDBJ databases">
        <title>Sequencing the genomes of 1000 actinobacteria strains.</title>
        <authorList>
            <person name="Klenk H.-P."/>
        </authorList>
    </citation>
    <scope>NUCLEOTIDE SEQUENCE [LARGE SCALE GENOMIC DNA]</scope>
    <source>
        <strain evidence="5 6">DSM 26341</strain>
    </source>
</reference>
<evidence type="ECO:0000256" key="3">
    <source>
        <dbReference type="SAM" id="MobiDB-lite"/>
    </source>
</evidence>
<evidence type="ECO:0000313" key="5">
    <source>
        <dbReference type="EMBL" id="NYI67461.1"/>
    </source>
</evidence>
<feature type="domain" description="Nitroreductase" evidence="4">
    <location>
        <begin position="21"/>
        <end position="66"/>
    </location>
</feature>
<dbReference type="GO" id="GO:0016491">
    <property type="term" value="F:oxidoreductase activity"/>
    <property type="evidence" value="ECO:0007669"/>
    <property type="project" value="UniProtKB-KW"/>
</dbReference>
<dbReference type="Proteomes" id="UP000539111">
    <property type="component" value="Unassembled WGS sequence"/>
</dbReference>
<dbReference type="PANTHER" id="PTHR43673:SF10">
    <property type="entry name" value="NADH DEHYDROGENASE_NAD(P)H NITROREDUCTASE XCC3605-RELATED"/>
    <property type="match status" value="1"/>
</dbReference>
<feature type="domain" description="Nitroreductase" evidence="4">
    <location>
        <begin position="92"/>
        <end position="162"/>
    </location>
</feature>
<dbReference type="InterPro" id="IPR029479">
    <property type="entry name" value="Nitroreductase"/>
</dbReference>
<gene>
    <name evidence="5" type="ORF">BJY26_001767</name>
</gene>
<dbReference type="Gene3D" id="3.40.109.10">
    <property type="entry name" value="NADH Oxidase"/>
    <property type="match status" value="1"/>
</dbReference>
<proteinExistence type="inferred from homology"/>
<evidence type="ECO:0000259" key="4">
    <source>
        <dbReference type="Pfam" id="PF00881"/>
    </source>
</evidence>
<dbReference type="EMBL" id="JACBZP010000001">
    <property type="protein sequence ID" value="NYI67461.1"/>
    <property type="molecule type" value="Genomic_DNA"/>
</dbReference>
<dbReference type="CDD" id="cd02138">
    <property type="entry name" value="TdsD-like"/>
    <property type="match status" value="1"/>
</dbReference>
<comment type="similarity">
    <text evidence="1">Belongs to the nitroreductase family.</text>
</comment>
<dbReference type="SUPFAM" id="SSF55469">
    <property type="entry name" value="FMN-dependent nitroreductase-like"/>
    <property type="match status" value="1"/>
</dbReference>
<dbReference type="Pfam" id="PF00881">
    <property type="entry name" value="Nitroreductase"/>
    <property type="match status" value="2"/>
</dbReference>
<comment type="caution">
    <text evidence="5">The sequence shown here is derived from an EMBL/GenBank/DDBJ whole genome shotgun (WGS) entry which is preliminary data.</text>
</comment>
<protein>
    <submittedName>
        <fullName evidence="5">Nitroreductase</fullName>
    </submittedName>
</protein>
<dbReference type="PANTHER" id="PTHR43673">
    <property type="entry name" value="NAD(P)H NITROREDUCTASE YDGI-RELATED"/>
    <property type="match status" value="1"/>
</dbReference>
<evidence type="ECO:0000313" key="6">
    <source>
        <dbReference type="Proteomes" id="UP000539111"/>
    </source>
</evidence>
<evidence type="ECO:0000256" key="2">
    <source>
        <dbReference type="ARBA" id="ARBA00023002"/>
    </source>
</evidence>
<accession>A0A7Z0IH72</accession>
<organism evidence="5 6">
    <name type="scientific">Spelaeicoccus albus</name>
    <dbReference type="NCBI Taxonomy" id="1280376"/>
    <lineage>
        <taxon>Bacteria</taxon>
        <taxon>Bacillati</taxon>
        <taxon>Actinomycetota</taxon>
        <taxon>Actinomycetes</taxon>
        <taxon>Micrococcales</taxon>
        <taxon>Brevibacteriaceae</taxon>
        <taxon>Spelaeicoccus</taxon>
    </lineage>
</organism>
<dbReference type="AlphaFoldDB" id="A0A7Z0IH72"/>
<dbReference type="RefSeq" id="WP_179427437.1">
    <property type="nucleotide sequence ID" value="NZ_JACBZP010000001.1"/>
</dbReference>
<feature type="region of interest" description="Disordered" evidence="3">
    <location>
        <begin position="167"/>
        <end position="198"/>
    </location>
</feature>
<dbReference type="InterPro" id="IPR000415">
    <property type="entry name" value="Nitroreductase-like"/>
</dbReference>
<name>A0A7Z0IH72_9MICO</name>
<evidence type="ECO:0000256" key="1">
    <source>
        <dbReference type="ARBA" id="ARBA00007118"/>
    </source>
</evidence>
<keyword evidence="6" id="KW-1185">Reference proteome</keyword>
<keyword evidence="2" id="KW-0560">Oxidoreductase</keyword>
<sequence length="198" mass="21577">MSIDSAARAADTAAPILPVLSERWSPRAFDPEAVLPEGRLAGALEAARWSPSAANTQPWRFIIGRRGTKAFDKIFTNLAEGNRKWAGSVSALVVNVAELRRDDGTELRWAEYDLGQAVANFSVQAHHEGLHVHQMGGFDAEAIRTAFDLPDRFCAVSVTAVGTIGDPAALPEPYRERESAPRTRRPLSDVVSTGDWEI</sequence>